<dbReference type="PROSITE" id="PS50056">
    <property type="entry name" value="TYR_PHOSPHATASE_2"/>
    <property type="match status" value="1"/>
</dbReference>
<proteinExistence type="inferred from homology"/>
<dbReference type="EMBL" id="GIBP01002701">
    <property type="protein sequence ID" value="NDV31670.1"/>
    <property type="molecule type" value="Transcribed_RNA"/>
</dbReference>
<dbReference type="InterPro" id="IPR000340">
    <property type="entry name" value="Dual-sp_phosphatase_cat-dom"/>
</dbReference>
<evidence type="ECO:0000256" key="5">
    <source>
        <dbReference type="ARBA" id="ARBA00047761"/>
    </source>
</evidence>
<protein>
    <recommendedName>
        <fullName evidence="2">protein-tyrosine-phosphatase</fullName>
        <ecNumber evidence="2">3.1.3.48</ecNumber>
    </recommendedName>
</protein>
<evidence type="ECO:0000256" key="1">
    <source>
        <dbReference type="ARBA" id="ARBA00008601"/>
    </source>
</evidence>
<dbReference type="Pfam" id="PF23162">
    <property type="entry name" value="AEP_C962R"/>
    <property type="match status" value="1"/>
</dbReference>
<dbReference type="SMART" id="SM00195">
    <property type="entry name" value="DSPc"/>
    <property type="match status" value="1"/>
</dbReference>
<accession>A0A6B2L3Z1</accession>
<dbReference type="PANTHER" id="PTHR10159:SF519">
    <property type="entry name" value="DUAL SPECIFICITY PROTEIN PHOSPHATASE MPK3"/>
    <property type="match status" value="1"/>
</dbReference>
<evidence type="ECO:0000313" key="7">
    <source>
        <dbReference type="EMBL" id="NDV31670.1"/>
    </source>
</evidence>
<dbReference type="GO" id="GO:0004722">
    <property type="term" value="F:protein serine/threonine phosphatase activity"/>
    <property type="evidence" value="ECO:0007669"/>
    <property type="project" value="UniProtKB-EC"/>
</dbReference>
<dbReference type="Gene3D" id="3.90.190.10">
    <property type="entry name" value="Protein tyrosine phosphatase superfamily"/>
    <property type="match status" value="1"/>
</dbReference>
<dbReference type="InterPro" id="IPR000387">
    <property type="entry name" value="Tyr_Pase_dom"/>
</dbReference>
<dbReference type="GO" id="GO:0004725">
    <property type="term" value="F:protein tyrosine phosphatase activity"/>
    <property type="evidence" value="ECO:0007669"/>
    <property type="project" value="UniProtKB-EC"/>
</dbReference>
<dbReference type="GO" id="GO:0043409">
    <property type="term" value="P:negative regulation of MAPK cascade"/>
    <property type="evidence" value="ECO:0007669"/>
    <property type="project" value="TreeGrafter"/>
</dbReference>
<dbReference type="CDD" id="cd14498">
    <property type="entry name" value="DSP"/>
    <property type="match status" value="1"/>
</dbReference>
<dbReference type="Pfam" id="PF00782">
    <property type="entry name" value="DSPc"/>
    <property type="match status" value="1"/>
</dbReference>
<evidence type="ECO:0000256" key="4">
    <source>
        <dbReference type="ARBA" id="ARBA00022912"/>
    </source>
</evidence>
<dbReference type="InterPro" id="IPR029021">
    <property type="entry name" value="Prot-tyrosine_phosphatase-like"/>
</dbReference>
<comment type="similarity">
    <text evidence="1">Belongs to the protein-tyrosine phosphatase family. Non-receptor class dual specificity subfamily.</text>
</comment>
<organism evidence="7">
    <name type="scientific">Arcella intermedia</name>
    <dbReference type="NCBI Taxonomy" id="1963864"/>
    <lineage>
        <taxon>Eukaryota</taxon>
        <taxon>Amoebozoa</taxon>
        <taxon>Tubulinea</taxon>
        <taxon>Elardia</taxon>
        <taxon>Arcellinida</taxon>
        <taxon>Sphaerothecina</taxon>
        <taxon>Arcellidae</taxon>
        <taxon>Arcella</taxon>
    </lineage>
</organism>
<comment type="catalytic activity">
    <reaction evidence="5">
        <text>O-phospho-L-seryl-[protein] + H2O = L-seryl-[protein] + phosphate</text>
        <dbReference type="Rhea" id="RHEA:20629"/>
        <dbReference type="Rhea" id="RHEA-COMP:9863"/>
        <dbReference type="Rhea" id="RHEA-COMP:11604"/>
        <dbReference type="ChEBI" id="CHEBI:15377"/>
        <dbReference type="ChEBI" id="CHEBI:29999"/>
        <dbReference type="ChEBI" id="CHEBI:43474"/>
        <dbReference type="ChEBI" id="CHEBI:83421"/>
        <dbReference type="EC" id="3.1.3.16"/>
    </reaction>
</comment>
<dbReference type="PANTHER" id="PTHR10159">
    <property type="entry name" value="DUAL SPECIFICITY PROTEIN PHOSPHATASE"/>
    <property type="match status" value="1"/>
</dbReference>
<dbReference type="AlphaFoldDB" id="A0A6B2L3Z1"/>
<evidence type="ECO:0000256" key="2">
    <source>
        <dbReference type="ARBA" id="ARBA00013064"/>
    </source>
</evidence>
<dbReference type="EC" id="3.1.3.48" evidence="2"/>
<sequence length="439" mass="51007">MRDALSLEGGNQFNITHILSFTHDYPYKAFEDIISDEINIDNILTQDLNEAIHNTSQFLLKVKLEGGRVLLYCTTGLSLSPGFLISYLVNKENTIFKDAFNLVKMKKPDIDIHANLIAHIMSLENSIYKTVSLNWLEVPTKEMSVLDWLKEHHDPNGTPTHLWWEILSKDRYNIPIPLFPQLYALYAKNKFLDYETLKMVEICSGLYGLHLDLDIKSSTDKLGHQVIFNFFLPRISKLFNEHFKRKAYFVVTGVEGRFFPAAQPLVSWRYGYHIIWPEVMVNVEEHKIFTEFCISSFKNLLESHQQKINEGQEGVIETCFVPLITELLQFNEWQQVFDMTIFESSEPLLRMLFSWKAFTCKSCRKQGNVSKKHRKEKPKDCKYCEGTGMLDKRFHRFMAIYTEDATLDQPKSNQLVGRSDLEGLHSQITLASVLLRKAN</sequence>
<keyword evidence="4" id="KW-0904">Protein phosphatase</keyword>
<name>A0A6B2L3Z1_9EUKA</name>
<dbReference type="SUPFAM" id="SSF52799">
    <property type="entry name" value="(Phosphotyrosine protein) phosphatases II"/>
    <property type="match status" value="1"/>
</dbReference>
<feature type="domain" description="Tyrosine specific protein phosphatases" evidence="6">
    <location>
        <begin position="46"/>
        <end position="110"/>
    </location>
</feature>
<reference evidence="7" key="1">
    <citation type="journal article" date="2020" name="J. Eukaryot. Microbiol.">
        <title>De novo Sequencing, Assembly and Annotation of the Transcriptome for the Free-Living Testate Amoeba Arcella intermedia.</title>
        <authorList>
            <person name="Ribeiro G.M."/>
            <person name="Porfirio-Sousa A.L."/>
            <person name="Maurer-Alcala X.X."/>
            <person name="Katz L.A."/>
            <person name="Lahr D.J.G."/>
        </authorList>
    </citation>
    <scope>NUCLEOTIDE SEQUENCE</scope>
</reference>
<dbReference type="GO" id="GO:0005737">
    <property type="term" value="C:cytoplasm"/>
    <property type="evidence" value="ECO:0007669"/>
    <property type="project" value="TreeGrafter"/>
</dbReference>
<dbReference type="InterPro" id="IPR056443">
    <property type="entry name" value="AEP_C962R"/>
</dbReference>
<evidence type="ECO:0000259" key="6">
    <source>
        <dbReference type="PROSITE" id="PS50056"/>
    </source>
</evidence>
<dbReference type="InterPro" id="IPR020422">
    <property type="entry name" value="TYR_PHOSPHATASE_DUAL_dom"/>
</dbReference>
<keyword evidence="3" id="KW-0378">Hydrolase</keyword>
<evidence type="ECO:0000256" key="3">
    <source>
        <dbReference type="ARBA" id="ARBA00022801"/>
    </source>
</evidence>